<comment type="caution">
    <text evidence="6">The sequence shown here is derived from an EMBL/GenBank/DDBJ whole genome shotgun (WGS) entry which is preliminary data.</text>
</comment>
<keyword evidence="3 4" id="KW-0732">Signal</keyword>
<dbReference type="RefSeq" id="WP_344818528.1">
    <property type="nucleotide sequence ID" value="NZ_BAABCP010000001.1"/>
</dbReference>
<evidence type="ECO:0000313" key="7">
    <source>
        <dbReference type="Proteomes" id="UP001501591"/>
    </source>
</evidence>
<evidence type="ECO:0000256" key="3">
    <source>
        <dbReference type="ARBA" id="ARBA00022729"/>
    </source>
</evidence>
<dbReference type="PANTHER" id="PTHR30290">
    <property type="entry name" value="PERIPLASMIC BINDING COMPONENT OF ABC TRANSPORTER"/>
    <property type="match status" value="1"/>
</dbReference>
<dbReference type="PANTHER" id="PTHR30290:SF9">
    <property type="entry name" value="OLIGOPEPTIDE-BINDING PROTEIN APPA"/>
    <property type="match status" value="1"/>
</dbReference>
<evidence type="ECO:0000259" key="5">
    <source>
        <dbReference type="Pfam" id="PF00496"/>
    </source>
</evidence>
<evidence type="ECO:0000256" key="1">
    <source>
        <dbReference type="ARBA" id="ARBA00005695"/>
    </source>
</evidence>
<feature type="domain" description="Solute-binding protein family 5" evidence="5">
    <location>
        <begin position="91"/>
        <end position="448"/>
    </location>
</feature>
<evidence type="ECO:0000256" key="2">
    <source>
        <dbReference type="ARBA" id="ARBA00022448"/>
    </source>
</evidence>
<sequence>MKRPGAGRLSALLVVPAVLSLALAACSPPGAGTAAQGGDGGDGPFEVTLLANADPPDFDPHTPGADEKANVVMNVFDTLTVLSPDLQETLPSLATEWAAIDDTTWEFTLRDDVDFSNGEHFDAEAVKFSVERIMDPDAEVARIGYSFPTLESAEVIDETTVRIHTNVPDPIFPERAYALDIVPPEYTSSVSESEFAMNPIGTGAYTLADFVPGQQIVLEANPNYWGEKPEVDRLIIKPVPEASTRTAELETGGADIIKNAPVGQIPELEAADGVHVEALAGRRIAYIGMNLLPGGEEALQDKRVRQALNYAVDVQLILDTVMEGYGDRTATVFRPDFTGFDPDLKPYPHDPEKAKELLAEAGYGDGLSLSIQFSEEIFASAGEVINALAAQLAEVGVDATIEVLDHPSYRSVVIDGQEANEVAPLFAWQWGALEPSADSLINGTLETGGVSAYYSNPELDDLTQQARQEMDITKREDLYKQIQALLKEEAPFIFLYQIPDVYGISDRVQFSPRLDQYVIAKDLKRAE</sequence>
<proteinExistence type="inferred from homology"/>
<comment type="similarity">
    <text evidence="1">Belongs to the bacterial solute-binding protein 5 family.</text>
</comment>
<protein>
    <submittedName>
        <fullName evidence="6">ABC transporter substrate-binding protein</fullName>
    </submittedName>
</protein>
<evidence type="ECO:0000313" key="6">
    <source>
        <dbReference type="EMBL" id="GAA3934353.1"/>
    </source>
</evidence>
<reference evidence="7" key="1">
    <citation type="journal article" date="2019" name="Int. J. Syst. Evol. Microbiol.">
        <title>The Global Catalogue of Microorganisms (GCM) 10K type strain sequencing project: providing services to taxonomists for standard genome sequencing and annotation.</title>
        <authorList>
            <consortium name="The Broad Institute Genomics Platform"/>
            <consortium name="The Broad Institute Genome Sequencing Center for Infectious Disease"/>
            <person name="Wu L."/>
            <person name="Ma J."/>
        </authorList>
    </citation>
    <scope>NUCLEOTIDE SEQUENCE [LARGE SCALE GENOMIC DNA]</scope>
    <source>
        <strain evidence="7">JCM 17024</strain>
    </source>
</reference>
<feature type="signal peptide" evidence="4">
    <location>
        <begin position="1"/>
        <end position="24"/>
    </location>
</feature>
<evidence type="ECO:0000256" key="4">
    <source>
        <dbReference type="SAM" id="SignalP"/>
    </source>
</evidence>
<dbReference type="PROSITE" id="PS51257">
    <property type="entry name" value="PROKAR_LIPOPROTEIN"/>
    <property type="match status" value="1"/>
</dbReference>
<accession>A0ABP7N133</accession>
<dbReference type="EMBL" id="BAABCP010000001">
    <property type="protein sequence ID" value="GAA3934353.1"/>
    <property type="molecule type" value="Genomic_DNA"/>
</dbReference>
<dbReference type="Gene3D" id="3.90.76.10">
    <property type="entry name" value="Dipeptide-binding Protein, Domain 1"/>
    <property type="match status" value="1"/>
</dbReference>
<dbReference type="Gene3D" id="3.10.105.10">
    <property type="entry name" value="Dipeptide-binding Protein, Domain 3"/>
    <property type="match status" value="1"/>
</dbReference>
<organism evidence="6 7">
    <name type="scientific">Microbacterium soli</name>
    <dbReference type="NCBI Taxonomy" id="446075"/>
    <lineage>
        <taxon>Bacteria</taxon>
        <taxon>Bacillati</taxon>
        <taxon>Actinomycetota</taxon>
        <taxon>Actinomycetes</taxon>
        <taxon>Micrococcales</taxon>
        <taxon>Microbacteriaceae</taxon>
        <taxon>Microbacterium</taxon>
    </lineage>
</organism>
<gene>
    <name evidence="6" type="ORF">GCM10022383_11020</name>
</gene>
<dbReference type="InterPro" id="IPR039424">
    <property type="entry name" value="SBP_5"/>
</dbReference>
<dbReference type="InterPro" id="IPR030678">
    <property type="entry name" value="Peptide/Ni-bd"/>
</dbReference>
<keyword evidence="7" id="KW-1185">Reference proteome</keyword>
<dbReference type="PIRSF" id="PIRSF002741">
    <property type="entry name" value="MppA"/>
    <property type="match status" value="1"/>
</dbReference>
<dbReference type="InterPro" id="IPR000914">
    <property type="entry name" value="SBP_5_dom"/>
</dbReference>
<keyword evidence="2" id="KW-0813">Transport</keyword>
<name>A0ABP7N133_9MICO</name>
<dbReference type="Proteomes" id="UP001501591">
    <property type="component" value="Unassembled WGS sequence"/>
</dbReference>
<dbReference type="Pfam" id="PF00496">
    <property type="entry name" value="SBP_bac_5"/>
    <property type="match status" value="1"/>
</dbReference>
<dbReference type="Gene3D" id="3.40.190.10">
    <property type="entry name" value="Periplasmic binding protein-like II"/>
    <property type="match status" value="1"/>
</dbReference>
<feature type="chain" id="PRO_5046222676" evidence="4">
    <location>
        <begin position="25"/>
        <end position="527"/>
    </location>
</feature>
<dbReference type="SUPFAM" id="SSF53850">
    <property type="entry name" value="Periplasmic binding protein-like II"/>
    <property type="match status" value="1"/>
</dbReference>